<evidence type="ECO:0000256" key="8">
    <source>
        <dbReference type="SAM" id="Phobius"/>
    </source>
</evidence>
<keyword evidence="2 7" id="KW-0378">Hydrolase</keyword>
<dbReference type="InterPro" id="IPR001314">
    <property type="entry name" value="Peptidase_S1A"/>
</dbReference>
<keyword evidence="8 12" id="KW-0812">Transmembrane</keyword>
<gene>
    <name evidence="12" type="primary">TMPRSS13</name>
</gene>
<dbReference type="FunCoup" id="A0A6P7ZET6">
    <property type="interactions" value="61"/>
</dbReference>
<dbReference type="InterPro" id="IPR001254">
    <property type="entry name" value="Trypsin_dom"/>
</dbReference>
<dbReference type="PROSITE" id="PS50240">
    <property type="entry name" value="TRYPSIN_DOM"/>
    <property type="match status" value="1"/>
</dbReference>
<comment type="caution">
    <text evidence="6">Lacks conserved residue(s) required for the propagation of feature annotation.</text>
</comment>
<dbReference type="InterPro" id="IPR036772">
    <property type="entry name" value="SRCR-like_dom_sf"/>
</dbReference>
<dbReference type="RefSeq" id="XP_030076293.1">
    <property type="nucleotide sequence ID" value="XM_030220433.1"/>
</dbReference>
<keyword evidence="5" id="KW-0325">Glycoprotein</keyword>
<dbReference type="Proteomes" id="UP000515156">
    <property type="component" value="Chromosome 12"/>
</dbReference>
<feature type="domain" description="SRCR" evidence="10">
    <location>
        <begin position="152"/>
        <end position="236"/>
    </location>
</feature>
<dbReference type="CDD" id="cd00190">
    <property type="entry name" value="Tryp_SPc"/>
    <property type="match status" value="1"/>
</dbReference>
<evidence type="ECO:0000256" key="4">
    <source>
        <dbReference type="ARBA" id="ARBA00023157"/>
    </source>
</evidence>
<protein>
    <submittedName>
        <fullName evidence="12">Transmembrane protease serine 13 isoform X1</fullName>
    </submittedName>
</protein>
<evidence type="ECO:0000256" key="3">
    <source>
        <dbReference type="ARBA" id="ARBA00022825"/>
    </source>
</evidence>
<evidence type="ECO:0000256" key="2">
    <source>
        <dbReference type="ARBA" id="ARBA00022801"/>
    </source>
</evidence>
<sequence length="490" mass="53810">MGQRTFSTCIKSNTPPPPYGNHPFNLYHASAPGPHRPGGNQGMVYQPYMPQAGPSLPAYVIQRPNSGSKIPFLPTCGKRKIVTFIFLVIITIIVLLVGLIVAYKLNLLSPPPSKKVLETCPANQIRCNGIKDCSLGGDELGCVRFRWDNSLLEVMSSSQDNRWLPVCMQGLSSSFSNFVCKKLGFDNSFQTEAVSMSGDPSNTGLVYSKSADTIQGSLVRSSCSNGQYLTLSCMDCGQRKTSRIIGGTPAELGRWPWQISLHFIRGENTDHVCGGTLIAPHWVVTAAHCFFDNTQYYPANWRVYAGIIDQSKLNNRAEVADIIVHDDYNDATHDFDIALIKLRSPYSFMGANIQPACLPMTGQNFVEGQQCWISGFGKTNSISKYTSPIMMETEVRLIGTSTCNRLSAYNGDITARMMCAGYLQGGKDACQGDSGGPLVCEQNDRWYLTGVTSWGDGCGERNKPGVYSKVTEFLPWIYSKMELGKSFVSS</sequence>
<reference evidence="12" key="1">
    <citation type="submission" date="2025-08" db="UniProtKB">
        <authorList>
            <consortium name="RefSeq"/>
        </authorList>
    </citation>
    <scope>IDENTIFICATION</scope>
</reference>
<dbReference type="SUPFAM" id="SSF56487">
    <property type="entry name" value="SRCR-like"/>
    <property type="match status" value="1"/>
</dbReference>
<dbReference type="AlphaFoldDB" id="A0A6P7ZET6"/>
<evidence type="ECO:0000256" key="7">
    <source>
        <dbReference type="RuleBase" id="RU363034"/>
    </source>
</evidence>
<dbReference type="Pfam" id="PF15494">
    <property type="entry name" value="SRCR_2"/>
    <property type="match status" value="1"/>
</dbReference>
<evidence type="ECO:0000313" key="12">
    <source>
        <dbReference type="RefSeq" id="XP_030076293.1"/>
    </source>
</evidence>
<dbReference type="InterPro" id="IPR001190">
    <property type="entry name" value="SRCR"/>
</dbReference>
<keyword evidence="3 7" id="KW-0720">Serine protease</keyword>
<keyword evidence="8" id="KW-1133">Transmembrane helix</keyword>
<dbReference type="InterPro" id="IPR033116">
    <property type="entry name" value="TRYPSIN_SER"/>
</dbReference>
<organism evidence="11 12">
    <name type="scientific">Microcaecilia unicolor</name>
    <dbReference type="NCBI Taxonomy" id="1415580"/>
    <lineage>
        <taxon>Eukaryota</taxon>
        <taxon>Metazoa</taxon>
        <taxon>Chordata</taxon>
        <taxon>Craniata</taxon>
        <taxon>Vertebrata</taxon>
        <taxon>Euteleostomi</taxon>
        <taxon>Amphibia</taxon>
        <taxon>Gymnophiona</taxon>
        <taxon>Siphonopidae</taxon>
        <taxon>Microcaecilia</taxon>
    </lineage>
</organism>
<dbReference type="KEGG" id="muo:115481360"/>
<evidence type="ECO:0000256" key="6">
    <source>
        <dbReference type="PROSITE-ProRule" id="PRU00196"/>
    </source>
</evidence>
<dbReference type="SMART" id="SM00020">
    <property type="entry name" value="Tryp_SPc"/>
    <property type="match status" value="1"/>
</dbReference>
<feature type="domain" description="Peptidase S1" evidence="9">
    <location>
        <begin position="244"/>
        <end position="482"/>
    </location>
</feature>
<keyword evidence="4" id="KW-1015">Disulfide bond</keyword>
<dbReference type="CTD" id="84000"/>
<evidence type="ECO:0000256" key="5">
    <source>
        <dbReference type="ARBA" id="ARBA00023180"/>
    </source>
</evidence>
<dbReference type="InterPro" id="IPR043504">
    <property type="entry name" value="Peptidase_S1_PA_chymotrypsin"/>
</dbReference>
<dbReference type="Gene3D" id="2.40.10.10">
    <property type="entry name" value="Trypsin-like serine proteases"/>
    <property type="match status" value="1"/>
</dbReference>
<name>A0A6P7ZET6_9AMPH</name>
<dbReference type="Gene3D" id="3.10.250.10">
    <property type="entry name" value="SRCR-like domain"/>
    <property type="match status" value="1"/>
</dbReference>
<evidence type="ECO:0000313" key="11">
    <source>
        <dbReference type="Proteomes" id="UP000515156"/>
    </source>
</evidence>
<feature type="transmembrane region" description="Helical" evidence="8">
    <location>
        <begin position="81"/>
        <end position="103"/>
    </location>
</feature>
<dbReference type="InterPro" id="IPR009003">
    <property type="entry name" value="Peptidase_S1_PA"/>
</dbReference>
<dbReference type="PANTHER" id="PTHR24252">
    <property type="entry name" value="ACROSIN-RELATED"/>
    <property type="match status" value="1"/>
</dbReference>
<keyword evidence="11" id="KW-1185">Reference proteome</keyword>
<dbReference type="PROSITE" id="PS00135">
    <property type="entry name" value="TRYPSIN_SER"/>
    <property type="match status" value="1"/>
</dbReference>
<dbReference type="GO" id="GO:0004252">
    <property type="term" value="F:serine-type endopeptidase activity"/>
    <property type="evidence" value="ECO:0007669"/>
    <property type="project" value="InterPro"/>
</dbReference>
<dbReference type="Pfam" id="PF00089">
    <property type="entry name" value="Trypsin"/>
    <property type="match status" value="1"/>
</dbReference>
<evidence type="ECO:0000259" key="9">
    <source>
        <dbReference type="PROSITE" id="PS50240"/>
    </source>
</evidence>
<dbReference type="SUPFAM" id="SSF50494">
    <property type="entry name" value="Trypsin-like serine proteases"/>
    <property type="match status" value="1"/>
</dbReference>
<dbReference type="FunFam" id="2.40.10.10:FF:000003">
    <property type="entry name" value="Transmembrane serine protease 3"/>
    <property type="match status" value="1"/>
</dbReference>
<evidence type="ECO:0000259" key="10">
    <source>
        <dbReference type="PROSITE" id="PS50287"/>
    </source>
</evidence>
<dbReference type="InParanoid" id="A0A6P7ZET6"/>
<keyword evidence="1 7" id="KW-0645">Protease</keyword>
<proteinExistence type="predicted"/>
<dbReference type="PROSITE" id="PS50287">
    <property type="entry name" value="SRCR_2"/>
    <property type="match status" value="1"/>
</dbReference>
<evidence type="ECO:0000256" key="1">
    <source>
        <dbReference type="ARBA" id="ARBA00022670"/>
    </source>
</evidence>
<accession>A0A6P7ZET6</accession>
<dbReference type="InterPro" id="IPR018114">
    <property type="entry name" value="TRYPSIN_HIS"/>
</dbReference>
<dbReference type="PRINTS" id="PR00722">
    <property type="entry name" value="CHYMOTRYPSIN"/>
</dbReference>
<dbReference type="PANTHER" id="PTHR24252:SF29">
    <property type="entry name" value="TRANSMEMBRANE PROTEASE SERINE 2 ISOFORM X2"/>
    <property type="match status" value="1"/>
</dbReference>
<dbReference type="GO" id="GO:0006508">
    <property type="term" value="P:proteolysis"/>
    <property type="evidence" value="ECO:0007669"/>
    <property type="project" value="UniProtKB-KW"/>
</dbReference>
<dbReference type="GO" id="GO:0016020">
    <property type="term" value="C:membrane"/>
    <property type="evidence" value="ECO:0007669"/>
    <property type="project" value="InterPro"/>
</dbReference>
<keyword evidence="8" id="KW-0472">Membrane</keyword>
<dbReference type="OrthoDB" id="10012881at2759"/>
<dbReference type="GeneID" id="115481360"/>
<dbReference type="PROSITE" id="PS00134">
    <property type="entry name" value="TRYPSIN_HIS"/>
    <property type="match status" value="1"/>
</dbReference>